<dbReference type="SUPFAM" id="SSF51905">
    <property type="entry name" value="FAD/NAD(P)-binding domain"/>
    <property type="match status" value="2"/>
</dbReference>
<evidence type="ECO:0000313" key="7">
    <source>
        <dbReference type="Proteomes" id="UP000000559"/>
    </source>
</evidence>
<keyword evidence="3" id="KW-0274">FAD</keyword>
<dbReference type="PRINTS" id="PR00419">
    <property type="entry name" value="ADXRDTASE"/>
</dbReference>
<dbReference type="STRING" id="237561.A0A1D8PR96"/>
<evidence type="ECO:0000256" key="3">
    <source>
        <dbReference type="ARBA" id="ARBA00022827"/>
    </source>
</evidence>
<accession>A0A1D8PR96</accession>
<dbReference type="Gene3D" id="3.50.50.60">
    <property type="entry name" value="FAD/NAD(P)-binding domain"/>
    <property type="match status" value="2"/>
</dbReference>
<dbReference type="RefSeq" id="XP_716968.1">
    <property type="nucleotide sequence ID" value="XM_711875.1"/>
</dbReference>
<evidence type="ECO:0000313" key="6">
    <source>
        <dbReference type="EMBL" id="AOW30655.1"/>
    </source>
</evidence>
<dbReference type="OrthoDB" id="66881at2759"/>
<keyword evidence="2" id="KW-0285">Flavoprotein</keyword>
<dbReference type="Pfam" id="PF00743">
    <property type="entry name" value="FMO-like"/>
    <property type="match status" value="2"/>
</dbReference>
<protein>
    <submittedName>
        <fullName evidence="6">Ssp96p</fullName>
    </submittedName>
</protein>
<evidence type="ECO:0000256" key="2">
    <source>
        <dbReference type="ARBA" id="ARBA00022630"/>
    </source>
</evidence>
<dbReference type="eggNOG" id="KOG1399">
    <property type="taxonomic scope" value="Eukaryota"/>
</dbReference>
<dbReference type="GO" id="GO:0004497">
    <property type="term" value="F:monooxygenase activity"/>
    <property type="evidence" value="ECO:0000318"/>
    <property type="project" value="GO_Central"/>
</dbReference>
<dbReference type="GO" id="GO:0050661">
    <property type="term" value="F:NADP binding"/>
    <property type="evidence" value="ECO:0007669"/>
    <property type="project" value="InterPro"/>
</dbReference>
<organism evidence="6 7">
    <name type="scientific">Candida albicans (strain SC5314 / ATCC MYA-2876)</name>
    <name type="common">Yeast</name>
    <dbReference type="NCBI Taxonomy" id="237561"/>
    <lineage>
        <taxon>Eukaryota</taxon>
        <taxon>Fungi</taxon>
        <taxon>Dikarya</taxon>
        <taxon>Ascomycota</taxon>
        <taxon>Saccharomycotina</taxon>
        <taxon>Pichiomycetes</taxon>
        <taxon>Debaryomycetaceae</taxon>
        <taxon>Candida/Lodderomyces clade</taxon>
        <taxon>Candida</taxon>
    </lineage>
</organism>
<dbReference type="GeneID" id="3641401"/>
<gene>
    <name evidence="5 6" type="primary">SSP96</name>
    <name evidence="6" type="ordered locus">CAALFM_C703090CA</name>
    <name evidence="5" type="ordered locus">orf19.12611</name>
</gene>
<dbReference type="InParanoid" id="A0A1D8PR96"/>
<name>A0A1D8PR96_CANAL</name>
<dbReference type="VEuPathDB" id="FungiDB:C7_03090C_A"/>
<dbReference type="Proteomes" id="UP000000559">
    <property type="component" value="Chromosome 7"/>
</dbReference>
<reference evidence="6 7" key="2">
    <citation type="journal article" date="2007" name="Genome Biol.">
        <title>Assembly of the Candida albicans genome into sixteen supercontigs aligned on the eight chromosomes.</title>
        <authorList>
            <person name="van het Hoog M."/>
            <person name="Rast T.J."/>
            <person name="Martchenko M."/>
            <person name="Grindle S."/>
            <person name="Dignard D."/>
            <person name="Hogues H."/>
            <person name="Cuomo C."/>
            <person name="Berriman M."/>
            <person name="Scherer S."/>
            <person name="Magee B.B."/>
            <person name="Whiteway M."/>
            <person name="Chibana H."/>
            <person name="Nantel A."/>
            <person name="Magee P.T."/>
        </authorList>
    </citation>
    <scope>GENOME REANNOTATION</scope>
    <source>
        <strain evidence="7">SC5314 / ATCC MYA-2876</strain>
    </source>
</reference>
<keyword evidence="4" id="KW-0560">Oxidoreductase</keyword>
<sequence>MVEKRIAIVGGGPSGIITLRSLLDEGFTSVTLFERKNKLGGCWNLTPPEQINFEQLSKKQWDVDPIPETIPTTVPHTTVQRFMDTATYPYLETNVEDIAMEFDKPFPKDTISKHGKDSPFRHFTEINQYLHDLADLKYVTFDTSVELIEKKNEQWRLVLRKFGQTQDYIYEEFFDNVVVASGHFDVPFVPEIPGLQQFSELDDTLVIHSKQFRSRDDFKDKQVVVVGASVSAMDSIRDILPVAKRAITSQKPTTEPHVYFGTEAFDHDGIEKRGQIVKIEDHTIHFHDGTSTFADAIILGTGFLYHYPFLPKFPELKELIFDANDPSLAFVGHNTPGLTFKLFQWQAILVARVFAGKGNVPTTIRNDPTIHPDFNQYYETLREASCGALPKWNPVWEEAFYRGHLRRRQYWLDNP</sequence>
<dbReference type="GO" id="GO:0050660">
    <property type="term" value="F:flavin adenine dinucleotide binding"/>
    <property type="evidence" value="ECO:0007669"/>
    <property type="project" value="InterPro"/>
</dbReference>
<reference evidence="6 7" key="1">
    <citation type="journal article" date="2004" name="Proc. Natl. Acad. Sci. U.S.A.">
        <title>The diploid genome sequence of Candida albicans.</title>
        <authorList>
            <person name="Jones T."/>
            <person name="Federspiel N.A."/>
            <person name="Chibana H."/>
            <person name="Dungan J."/>
            <person name="Kalman S."/>
            <person name="Magee B.B."/>
            <person name="Newport G."/>
            <person name="Thorstenson Y.R."/>
            <person name="Agabian N."/>
            <person name="Magee P.T."/>
            <person name="Davis R.W."/>
            <person name="Scherer S."/>
        </authorList>
    </citation>
    <scope>NUCLEOTIDE SEQUENCE [LARGE SCALE GENOMIC DNA]</scope>
    <source>
        <strain evidence="7">SC5314 / ATCC MYA-2876</strain>
    </source>
</reference>
<dbReference type="EMBL" id="CP017629">
    <property type="protein sequence ID" value="AOW30655.1"/>
    <property type="molecule type" value="Genomic_DNA"/>
</dbReference>
<dbReference type="InterPro" id="IPR036188">
    <property type="entry name" value="FAD/NAD-bd_sf"/>
</dbReference>
<proteinExistence type="inferred from homology"/>
<dbReference type="GO" id="GO:0004499">
    <property type="term" value="F:N,N-dimethylaniline monooxygenase activity"/>
    <property type="evidence" value="ECO:0007669"/>
    <property type="project" value="InterPro"/>
</dbReference>
<dbReference type="KEGG" id="cal:CAALFM_C703090CA"/>
<evidence type="ECO:0000256" key="1">
    <source>
        <dbReference type="ARBA" id="ARBA00009183"/>
    </source>
</evidence>
<dbReference type="InterPro" id="IPR050346">
    <property type="entry name" value="FMO-like"/>
</dbReference>
<dbReference type="PANTHER" id="PTHR23023">
    <property type="entry name" value="DIMETHYLANILINE MONOOXYGENASE"/>
    <property type="match status" value="1"/>
</dbReference>
<keyword evidence="7" id="KW-1185">Reference proteome</keyword>
<dbReference type="AlphaFoldDB" id="A0A1D8PR96"/>
<dbReference type="InterPro" id="IPR020946">
    <property type="entry name" value="Flavin_mOase-like"/>
</dbReference>
<comment type="similarity">
    <text evidence="1">Belongs to the FMO family.</text>
</comment>
<dbReference type="CGD" id="CAL0000193063">
    <property type="gene designation" value="SSP96"/>
</dbReference>
<evidence type="ECO:0000256" key="4">
    <source>
        <dbReference type="ARBA" id="ARBA00023002"/>
    </source>
</evidence>
<dbReference type="SMR" id="A0A1D8PR96"/>
<evidence type="ECO:0000313" key="5">
    <source>
        <dbReference type="CGD" id="CAL0000193063"/>
    </source>
</evidence>
<reference evidence="6 7" key="3">
    <citation type="journal article" date="2013" name="Genome Biol.">
        <title>Assembly of a phased diploid Candida albicans genome facilitates allele-specific measurements and provides a simple model for repeat and indel structure.</title>
        <authorList>
            <person name="Muzzey D."/>
            <person name="Schwartz K."/>
            <person name="Weissman J.S."/>
            <person name="Sherlock G."/>
        </authorList>
    </citation>
    <scope>NUCLEOTIDE SEQUENCE [LARGE SCALE GENOMIC DNA]</scope>
    <source>
        <strain evidence="7">SC5314 / ATCC MYA-2876</strain>
    </source>
</reference>